<keyword evidence="3 7" id="KW-0808">Transferase</keyword>
<protein>
    <submittedName>
        <fullName evidence="7">Octaprenyl diphosphate synthase / Dimethylallyltransferase / (2E,6E)-farnesyl diphosphate synthase / Geranylgeranyl diphosphate synthase</fullName>
        <ecNumber evidence="7">2.5.1.1</ecNumber>
        <ecNumber evidence="7">2.5.1.10</ecNumber>
        <ecNumber evidence="7">2.5.1.29</ecNumber>
        <ecNumber evidence="7">2.5.1.90</ecNumber>
    </submittedName>
</protein>
<dbReference type="PANTHER" id="PTHR43281:SF1">
    <property type="entry name" value="FARNESYL DIPHOSPHATE SYNTHASE"/>
    <property type="match status" value="1"/>
</dbReference>
<dbReference type="GO" id="GO:0106350">
    <property type="term" value="F:all-trans-octaprenyl-diphosphate synthase activity"/>
    <property type="evidence" value="ECO:0007669"/>
    <property type="project" value="UniProtKB-EC"/>
</dbReference>
<dbReference type="InterPro" id="IPR053378">
    <property type="entry name" value="Prenyl_diphosphate_synthase"/>
</dbReference>
<keyword evidence="6" id="KW-0414">Isoprene biosynthesis</keyword>
<dbReference type="EC" id="2.5.1.10" evidence="7"/>
<keyword evidence="5" id="KW-0460">Magnesium</keyword>
<sequence length="298" mass="31976">MPGKDFLEPVWTVWRERVADHLDRILPVTADQPGLLHSAMRYSTLAVGKRFRAALVYAAGRHTGAADSALDVPACAVELVHTFSLIHDDLPAMDDDDLRRGQPTCHKAFDEATAILAGDALQALAFELLASDSALTVDAERRLAMCQLLASAAGTRGLAGGQALDLTESSAIGMESLANRHALKTGSLIRASVALGALTGSADQTTLDHLDKFADAIGLAYQVIDDVLDGTVSTDILGKDSDSDRNADKFTYLTELGEQNAREFAQNLHERAISSLDNLSMNTNLLRDLAGFTIHRTH</sequence>
<evidence type="ECO:0000256" key="4">
    <source>
        <dbReference type="ARBA" id="ARBA00022723"/>
    </source>
</evidence>
<dbReference type="CDD" id="cd00685">
    <property type="entry name" value="Trans_IPPS_HT"/>
    <property type="match status" value="1"/>
</dbReference>
<evidence type="ECO:0000256" key="6">
    <source>
        <dbReference type="ARBA" id="ARBA00023229"/>
    </source>
</evidence>
<dbReference type="SUPFAM" id="SSF48576">
    <property type="entry name" value="Terpenoid synthases"/>
    <property type="match status" value="1"/>
</dbReference>
<dbReference type="FunFam" id="1.10.600.10:FF:000001">
    <property type="entry name" value="Geranylgeranyl diphosphate synthase"/>
    <property type="match status" value="1"/>
</dbReference>
<dbReference type="SFLD" id="SFLDS00005">
    <property type="entry name" value="Isoprenoid_Synthase_Type_I"/>
    <property type="match status" value="1"/>
</dbReference>
<dbReference type="EC" id="2.5.1.90" evidence="7"/>
<evidence type="ECO:0000256" key="5">
    <source>
        <dbReference type="ARBA" id="ARBA00022842"/>
    </source>
</evidence>
<evidence type="ECO:0000313" key="7">
    <source>
        <dbReference type="EMBL" id="CUS54866.1"/>
    </source>
</evidence>
<dbReference type="GO" id="GO:0046872">
    <property type="term" value="F:metal ion binding"/>
    <property type="evidence" value="ECO:0007669"/>
    <property type="project" value="UniProtKB-KW"/>
</dbReference>
<comment type="similarity">
    <text evidence="2">Belongs to the FPP/GGPP synthase family.</text>
</comment>
<dbReference type="GO" id="GO:0008299">
    <property type="term" value="P:isoprenoid biosynthetic process"/>
    <property type="evidence" value="ECO:0007669"/>
    <property type="project" value="UniProtKB-KW"/>
</dbReference>
<dbReference type="GO" id="GO:0004311">
    <property type="term" value="F:geranylgeranyl diphosphate synthase activity"/>
    <property type="evidence" value="ECO:0007669"/>
    <property type="project" value="UniProtKB-EC"/>
</dbReference>
<evidence type="ECO:0000256" key="1">
    <source>
        <dbReference type="ARBA" id="ARBA00001946"/>
    </source>
</evidence>
<accession>A0A170PSC1</accession>
<dbReference type="PANTHER" id="PTHR43281">
    <property type="entry name" value="FARNESYL DIPHOSPHATE SYNTHASE"/>
    <property type="match status" value="1"/>
</dbReference>
<reference evidence="7" key="1">
    <citation type="submission" date="2015-10" db="EMBL/GenBank/DDBJ databases">
        <authorList>
            <person name="Gilbert D.G."/>
        </authorList>
    </citation>
    <scope>NUCLEOTIDE SEQUENCE</scope>
</reference>
<comment type="cofactor">
    <cofactor evidence="1">
        <name>Mg(2+)</name>
        <dbReference type="ChEBI" id="CHEBI:18420"/>
    </cofactor>
</comment>
<dbReference type="EMBL" id="CZRL01000106">
    <property type="protein sequence ID" value="CUS54866.1"/>
    <property type="molecule type" value="Genomic_DNA"/>
</dbReference>
<evidence type="ECO:0000256" key="2">
    <source>
        <dbReference type="ARBA" id="ARBA00006706"/>
    </source>
</evidence>
<dbReference type="GO" id="GO:0004337">
    <property type="term" value="F:(2E,6E)-farnesyl diphosphate synthase activity"/>
    <property type="evidence" value="ECO:0007669"/>
    <property type="project" value="UniProtKB-EC"/>
</dbReference>
<dbReference type="GO" id="GO:0005737">
    <property type="term" value="C:cytoplasm"/>
    <property type="evidence" value="ECO:0007669"/>
    <property type="project" value="UniProtKB-ARBA"/>
</dbReference>
<dbReference type="AlphaFoldDB" id="A0A170PSC1"/>
<dbReference type="GO" id="GO:0004161">
    <property type="term" value="F:dimethylallyltranstransferase activity"/>
    <property type="evidence" value="ECO:0007669"/>
    <property type="project" value="UniProtKB-EC"/>
</dbReference>
<dbReference type="EC" id="2.5.1.29" evidence="7"/>
<dbReference type="InterPro" id="IPR033749">
    <property type="entry name" value="Polyprenyl_synt_CS"/>
</dbReference>
<dbReference type="InterPro" id="IPR000092">
    <property type="entry name" value="Polyprenyl_synt"/>
</dbReference>
<dbReference type="SFLD" id="SFLDG01017">
    <property type="entry name" value="Polyprenyl_Transferase_Like"/>
    <property type="match status" value="1"/>
</dbReference>
<proteinExistence type="inferred from homology"/>
<keyword evidence="4" id="KW-0479">Metal-binding</keyword>
<evidence type="ECO:0000256" key="3">
    <source>
        <dbReference type="ARBA" id="ARBA00022679"/>
    </source>
</evidence>
<dbReference type="PROSITE" id="PS00444">
    <property type="entry name" value="POLYPRENYL_SYNTHASE_2"/>
    <property type="match status" value="1"/>
</dbReference>
<dbReference type="NCBIfam" id="NF045485">
    <property type="entry name" value="FPPsyn"/>
    <property type="match status" value="1"/>
</dbReference>
<name>A0A170PSC1_9ZZZZ</name>
<gene>
    <name evidence="7" type="ORF">MGWOODY_XGa1856</name>
</gene>
<dbReference type="Pfam" id="PF00348">
    <property type="entry name" value="polyprenyl_synt"/>
    <property type="match status" value="1"/>
</dbReference>
<dbReference type="InterPro" id="IPR008949">
    <property type="entry name" value="Isoprenoid_synthase_dom_sf"/>
</dbReference>
<dbReference type="EC" id="2.5.1.1" evidence="7"/>
<dbReference type="Gene3D" id="1.10.600.10">
    <property type="entry name" value="Farnesyl Diphosphate Synthase"/>
    <property type="match status" value="1"/>
</dbReference>
<dbReference type="PROSITE" id="PS00723">
    <property type="entry name" value="POLYPRENYL_SYNTHASE_1"/>
    <property type="match status" value="1"/>
</dbReference>
<organism evidence="7">
    <name type="scientific">hydrothermal vent metagenome</name>
    <dbReference type="NCBI Taxonomy" id="652676"/>
    <lineage>
        <taxon>unclassified sequences</taxon>
        <taxon>metagenomes</taxon>
        <taxon>ecological metagenomes</taxon>
    </lineage>
</organism>